<proteinExistence type="predicted"/>
<sequence>MAASLQTVGCSTKSPLAFVSPARASSHQILRNVTRRLLSVSMTAVSAVQLSRTLTDPVFPVDQAFTIAQSVGKTAGLCKEGSSFQKFYAICRQCIADNTEDAQNAEQDYVEPQFQQFLNYCEEQSTSLASFTLTGTIWVTLTTPAPCEACIVMTALDYKSRPTVYTLGTQPATEVLKYFPSPVATSSSTLNASGPDIAVIIGPVVPSAVLLLLLGFLFFRWYKRRRMKKAEQGLVANEEEPKSDKPQLHSDCIARPTFELEGSALTLPEANDRSKKEESEMPANEPTAHEMSADKKIAMNPVRIRVESVTEES</sequence>
<comment type="caution">
    <text evidence="3">The sequence shown here is derived from an EMBL/GenBank/DDBJ whole genome shotgun (WGS) entry which is preliminary data.</text>
</comment>
<keyword evidence="2" id="KW-1133">Transmembrane helix</keyword>
<accession>A0A8J2IKL4</accession>
<evidence type="ECO:0000313" key="3">
    <source>
        <dbReference type="EMBL" id="CAG7556366.1"/>
    </source>
</evidence>
<gene>
    <name evidence="3" type="ORF">FEQUK3_LOCUS2081</name>
</gene>
<feature type="transmembrane region" description="Helical" evidence="2">
    <location>
        <begin position="197"/>
        <end position="219"/>
    </location>
</feature>
<protein>
    <submittedName>
        <fullName evidence="3">Uncharacterized protein</fullName>
    </submittedName>
</protein>
<feature type="compositionally biased region" description="Basic and acidic residues" evidence="1">
    <location>
        <begin position="287"/>
        <end position="297"/>
    </location>
</feature>
<reference evidence="3" key="1">
    <citation type="submission" date="2021-05" db="EMBL/GenBank/DDBJ databases">
        <authorList>
            <person name="Khan N."/>
        </authorList>
    </citation>
    <scope>NUCLEOTIDE SEQUENCE</scope>
</reference>
<name>A0A8J2IKL4_FUSEQ</name>
<dbReference type="PANTHER" id="PTHR38122:SF1">
    <property type="entry name" value="GLYCOPROTEIN X"/>
    <property type="match status" value="1"/>
</dbReference>
<dbReference type="EMBL" id="CAJSTJ010000099">
    <property type="protein sequence ID" value="CAG7556366.1"/>
    <property type="molecule type" value="Genomic_DNA"/>
</dbReference>
<feature type="region of interest" description="Disordered" evidence="1">
    <location>
        <begin position="259"/>
        <end position="301"/>
    </location>
</feature>
<organism evidence="3 4">
    <name type="scientific">Fusarium equiseti</name>
    <name type="common">Fusarium scirpi</name>
    <dbReference type="NCBI Taxonomy" id="61235"/>
    <lineage>
        <taxon>Eukaryota</taxon>
        <taxon>Fungi</taxon>
        <taxon>Dikarya</taxon>
        <taxon>Ascomycota</taxon>
        <taxon>Pezizomycotina</taxon>
        <taxon>Sordariomycetes</taxon>
        <taxon>Hypocreomycetidae</taxon>
        <taxon>Hypocreales</taxon>
        <taxon>Nectriaceae</taxon>
        <taxon>Fusarium</taxon>
        <taxon>Fusarium incarnatum-equiseti species complex</taxon>
    </lineage>
</organism>
<evidence type="ECO:0000256" key="1">
    <source>
        <dbReference type="SAM" id="MobiDB-lite"/>
    </source>
</evidence>
<feature type="compositionally biased region" description="Basic and acidic residues" evidence="1">
    <location>
        <begin position="270"/>
        <end position="279"/>
    </location>
</feature>
<evidence type="ECO:0000256" key="2">
    <source>
        <dbReference type="SAM" id="Phobius"/>
    </source>
</evidence>
<dbReference type="AlphaFoldDB" id="A0A8J2IKL4"/>
<keyword evidence="2" id="KW-0472">Membrane</keyword>
<dbReference type="PANTHER" id="PTHR38122">
    <property type="entry name" value="GLYCOPROTEIN X"/>
    <property type="match status" value="1"/>
</dbReference>
<dbReference type="Proteomes" id="UP000693738">
    <property type="component" value="Unassembled WGS sequence"/>
</dbReference>
<keyword evidence="2" id="KW-0812">Transmembrane</keyword>
<evidence type="ECO:0000313" key="4">
    <source>
        <dbReference type="Proteomes" id="UP000693738"/>
    </source>
</evidence>